<dbReference type="InterPro" id="IPR004263">
    <property type="entry name" value="Exostosin"/>
</dbReference>
<accession>A0AAV8SWC4</accession>
<feature type="transmembrane region" description="Helical" evidence="6">
    <location>
        <begin position="12"/>
        <end position="33"/>
    </location>
</feature>
<dbReference type="AlphaFoldDB" id="A0AAV8SWC4"/>
<evidence type="ECO:0000313" key="8">
    <source>
        <dbReference type="EMBL" id="KAJ8756210.1"/>
    </source>
</evidence>
<comment type="caution">
    <text evidence="8">The sequence shown here is derived from an EMBL/GenBank/DDBJ whole genome shotgun (WGS) entry which is preliminary data.</text>
</comment>
<keyword evidence="6" id="KW-1133">Transmembrane helix</keyword>
<dbReference type="Proteomes" id="UP001159364">
    <property type="component" value="Linkage Group LG09"/>
</dbReference>
<keyword evidence="6" id="KW-0472">Membrane</keyword>
<keyword evidence="6" id="KW-0812">Transmembrane</keyword>
<evidence type="ECO:0000256" key="2">
    <source>
        <dbReference type="ARBA" id="ARBA00010271"/>
    </source>
</evidence>
<keyword evidence="4" id="KW-0735">Signal-anchor</keyword>
<comment type="subcellular location">
    <subcellularLocation>
        <location evidence="1">Golgi apparatus membrane</location>
        <topology evidence="1">Single-pass type II membrane protein</topology>
    </subcellularLocation>
</comment>
<keyword evidence="5" id="KW-0333">Golgi apparatus</keyword>
<evidence type="ECO:0000256" key="6">
    <source>
        <dbReference type="SAM" id="Phobius"/>
    </source>
</evidence>
<evidence type="ECO:0000256" key="1">
    <source>
        <dbReference type="ARBA" id="ARBA00004323"/>
    </source>
</evidence>
<dbReference type="GO" id="GO:0016757">
    <property type="term" value="F:glycosyltransferase activity"/>
    <property type="evidence" value="ECO:0007669"/>
    <property type="project" value="UniProtKB-KW"/>
</dbReference>
<reference evidence="8 9" key="1">
    <citation type="submission" date="2021-09" db="EMBL/GenBank/DDBJ databases">
        <title>Genomic insights and catalytic innovation underlie evolution of tropane alkaloids biosynthesis.</title>
        <authorList>
            <person name="Wang Y.-J."/>
            <person name="Tian T."/>
            <person name="Huang J.-P."/>
            <person name="Huang S.-X."/>
        </authorList>
    </citation>
    <scope>NUCLEOTIDE SEQUENCE [LARGE SCALE GENOMIC DNA]</scope>
    <source>
        <strain evidence="8">KIB-2018</strain>
        <tissue evidence="8">Leaf</tissue>
    </source>
</reference>
<dbReference type="PANTHER" id="PTHR11062">
    <property type="entry name" value="EXOSTOSIN HEPARAN SULFATE GLYCOSYLTRANSFERASE -RELATED"/>
    <property type="match status" value="1"/>
</dbReference>
<evidence type="ECO:0000256" key="4">
    <source>
        <dbReference type="ARBA" id="ARBA00022968"/>
    </source>
</evidence>
<evidence type="ECO:0000313" key="9">
    <source>
        <dbReference type="Proteomes" id="UP001159364"/>
    </source>
</evidence>
<dbReference type="EMBL" id="JAIWQS010000009">
    <property type="protein sequence ID" value="KAJ8756210.1"/>
    <property type="molecule type" value="Genomic_DNA"/>
</dbReference>
<comment type="similarity">
    <text evidence="2">Belongs to the glycosyltransferase 47 family.</text>
</comment>
<evidence type="ECO:0000256" key="3">
    <source>
        <dbReference type="ARBA" id="ARBA00022676"/>
    </source>
</evidence>
<gene>
    <name evidence="8" type="ORF">K2173_024757</name>
</gene>
<protein>
    <recommendedName>
        <fullName evidence="7">Exostosin GT47 domain-containing protein</fullName>
    </recommendedName>
</protein>
<evidence type="ECO:0000256" key="5">
    <source>
        <dbReference type="ARBA" id="ARBA00023034"/>
    </source>
</evidence>
<name>A0AAV8SWC4_9ROSI</name>
<keyword evidence="9" id="KW-1185">Reference proteome</keyword>
<dbReference type="GO" id="GO:0000139">
    <property type="term" value="C:Golgi membrane"/>
    <property type="evidence" value="ECO:0007669"/>
    <property type="project" value="UniProtKB-SubCell"/>
</dbReference>
<evidence type="ECO:0000259" key="7">
    <source>
        <dbReference type="Pfam" id="PF03016"/>
    </source>
</evidence>
<keyword evidence="3" id="KW-0328">Glycosyltransferase</keyword>
<keyword evidence="3" id="KW-0808">Transferase</keyword>
<dbReference type="PANTHER" id="PTHR11062:SF316">
    <property type="entry name" value="XYLOGLUCAN GALACTOSYLTRANSFERASE GT12-RELATED"/>
    <property type="match status" value="1"/>
</dbReference>
<dbReference type="Pfam" id="PF03016">
    <property type="entry name" value="Exostosin_GT47"/>
    <property type="match status" value="1"/>
</dbReference>
<organism evidence="8 9">
    <name type="scientific">Erythroxylum novogranatense</name>
    <dbReference type="NCBI Taxonomy" id="1862640"/>
    <lineage>
        <taxon>Eukaryota</taxon>
        <taxon>Viridiplantae</taxon>
        <taxon>Streptophyta</taxon>
        <taxon>Embryophyta</taxon>
        <taxon>Tracheophyta</taxon>
        <taxon>Spermatophyta</taxon>
        <taxon>Magnoliopsida</taxon>
        <taxon>eudicotyledons</taxon>
        <taxon>Gunneridae</taxon>
        <taxon>Pentapetalae</taxon>
        <taxon>rosids</taxon>
        <taxon>fabids</taxon>
        <taxon>Malpighiales</taxon>
        <taxon>Erythroxylaceae</taxon>
        <taxon>Erythroxylum</taxon>
    </lineage>
</organism>
<sequence>MEKPIITNHRKLFWFILLLPLSLLFLYGSHQYFSSLNGRNTHFSFLCTSLAGVLKPCSLGVAQKSRNQSDEHSESCSGRYIYVHDLPSQFNDDLLRNCSWLLRPWYDMCPYLTNSGLGRQVENSEGVLSENSWFQTNQFVLEIIFRNRMKKYKCLTNDSSSASAVFVPFFAGLDVGRFLWTHNASTRDALGLNLTRWVRERPEWKKLWGRDHFFVTGRIASDFRRPADNDWGWGSKLLNLPESMNMTVLSIESTNPWSKNEFAVPYPTHFHPSSEDEVHQWQMKMRNQKRHYLFSFSGAPRPFRNDSIRNEIIEQCLASGNLCKLLDCSSPGNNCENPVEVVKVFRDSVFCLQPPGDSPTRRSTFESILSGCIPVFFDPGSAYTQYIWHLPKNYTEYSVFIPRDLVKEGKVRINETLLQVSENDILAKREDVLRLIPKVIYADFRSKSEILEDAFDIAVKRVLERVETLRRQINNGNDLILN</sequence>
<feature type="domain" description="Exostosin GT47" evidence="7">
    <location>
        <begin position="75"/>
        <end position="412"/>
    </location>
</feature>
<dbReference type="InterPro" id="IPR040911">
    <property type="entry name" value="Exostosin_GT47"/>
</dbReference>
<proteinExistence type="inferred from homology"/>